<dbReference type="EMBL" id="ML769385">
    <property type="protein sequence ID" value="KAE9410361.1"/>
    <property type="molecule type" value="Genomic_DNA"/>
</dbReference>
<sequence>MGLLNPDLSPDPHFIPPSLRIISPLLNVKHRLRVHVLPLHLPIHYLLRVTSPLYFLHHLH</sequence>
<dbReference type="EMBL" id="ML769385">
    <property type="protein sequence ID" value="KAE9410360.1"/>
    <property type="molecule type" value="Genomic_DNA"/>
</dbReference>
<dbReference type="Proteomes" id="UP000799118">
    <property type="component" value="Unassembled WGS sequence"/>
</dbReference>
<organism evidence="2 3">
    <name type="scientific">Gymnopus androsaceus JB14</name>
    <dbReference type="NCBI Taxonomy" id="1447944"/>
    <lineage>
        <taxon>Eukaryota</taxon>
        <taxon>Fungi</taxon>
        <taxon>Dikarya</taxon>
        <taxon>Basidiomycota</taxon>
        <taxon>Agaricomycotina</taxon>
        <taxon>Agaricomycetes</taxon>
        <taxon>Agaricomycetidae</taxon>
        <taxon>Agaricales</taxon>
        <taxon>Marasmiineae</taxon>
        <taxon>Omphalotaceae</taxon>
        <taxon>Gymnopus</taxon>
    </lineage>
</organism>
<evidence type="ECO:0000313" key="1">
    <source>
        <dbReference type="EMBL" id="KAE9410360.1"/>
    </source>
</evidence>
<accession>A0A6A4IIC0</accession>
<proteinExistence type="predicted"/>
<name>A0A6A4IIC0_9AGAR</name>
<evidence type="ECO:0000313" key="3">
    <source>
        <dbReference type="Proteomes" id="UP000799118"/>
    </source>
</evidence>
<gene>
    <name evidence="1" type="ORF">BT96DRAFT_912571</name>
    <name evidence="2" type="ORF">BT96DRAFT_912573</name>
</gene>
<dbReference type="AlphaFoldDB" id="A0A6A4IIC0"/>
<keyword evidence="3" id="KW-1185">Reference proteome</keyword>
<evidence type="ECO:0000313" key="2">
    <source>
        <dbReference type="EMBL" id="KAE9410361.1"/>
    </source>
</evidence>
<protein>
    <submittedName>
        <fullName evidence="2">Uncharacterized protein</fullName>
    </submittedName>
</protein>
<reference evidence="2" key="1">
    <citation type="journal article" date="2019" name="Environ. Microbiol.">
        <title>Fungal ecological strategies reflected in gene transcription - a case study of two litter decomposers.</title>
        <authorList>
            <person name="Barbi F."/>
            <person name="Kohler A."/>
            <person name="Barry K."/>
            <person name="Baskaran P."/>
            <person name="Daum C."/>
            <person name="Fauchery L."/>
            <person name="Ihrmark K."/>
            <person name="Kuo A."/>
            <person name="LaButti K."/>
            <person name="Lipzen A."/>
            <person name="Morin E."/>
            <person name="Grigoriev I.V."/>
            <person name="Henrissat B."/>
            <person name="Lindahl B."/>
            <person name="Martin F."/>
        </authorList>
    </citation>
    <scope>NUCLEOTIDE SEQUENCE</scope>
    <source>
        <strain evidence="2">JB14</strain>
    </source>
</reference>